<keyword evidence="2" id="KW-1185">Reference proteome</keyword>
<dbReference type="Proteomes" id="UP000054248">
    <property type="component" value="Unassembled WGS sequence"/>
</dbReference>
<organism evidence="1 2">
    <name type="scientific">Tulasnella calospora MUT 4182</name>
    <dbReference type="NCBI Taxonomy" id="1051891"/>
    <lineage>
        <taxon>Eukaryota</taxon>
        <taxon>Fungi</taxon>
        <taxon>Dikarya</taxon>
        <taxon>Basidiomycota</taxon>
        <taxon>Agaricomycotina</taxon>
        <taxon>Agaricomycetes</taxon>
        <taxon>Cantharellales</taxon>
        <taxon>Tulasnellaceae</taxon>
        <taxon>Tulasnella</taxon>
    </lineage>
</organism>
<evidence type="ECO:0000313" key="2">
    <source>
        <dbReference type="Proteomes" id="UP000054248"/>
    </source>
</evidence>
<dbReference type="AlphaFoldDB" id="A0A0C3L0Z3"/>
<reference evidence="2" key="2">
    <citation type="submission" date="2015-01" db="EMBL/GenBank/DDBJ databases">
        <title>Evolutionary Origins and Diversification of the Mycorrhizal Mutualists.</title>
        <authorList>
            <consortium name="DOE Joint Genome Institute"/>
            <consortium name="Mycorrhizal Genomics Consortium"/>
            <person name="Kohler A."/>
            <person name="Kuo A."/>
            <person name="Nagy L.G."/>
            <person name="Floudas D."/>
            <person name="Copeland A."/>
            <person name="Barry K.W."/>
            <person name="Cichocki N."/>
            <person name="Veneault-Fourrey C."/>
            <person name="LaButti K."/>
            <person name="Lindquist E.A."/>
            <person name="Lipzen A."/>
            <person name="Lundell T."/>
            <person name="Morin E."/>
            <person name="Murat C."/>
            <person name="Riley R."/>
            <person name="Ohm R."/>
            <person name="Sun H."/>
            <person name="Tunlid A."/>
            <person name="Henrissat B."/>
            <person name="Grigoriev I.V."/>
            <person name="Hibbett D.S."/>
            <person name="Martin F."/>
        </authorList>
    </citation>
    <scope>NUCLEOTIDE SEQUENCE [LARGE SCALE GENOMIC DNA]</scope>
    <source>
        <strain evidence="2">MUT 4182</strain>
    </source>
</reference>
<name>A0A0C3L0Z3_9AGAM</name>
<feature type="non-terminal residue" evidence="1">
    <location>
        <position position="171"/>
    </location>
</feature>
<accession>A0A0C3L0Z3</accession>
<dbReference type="EMBL" id="KN824130">
    <property type="protein sequence ID" value="KIO15392.1"/>
    <property type="molecule type" value="Genomic_DNA"/>
</dbReference>
<protein>
    <submittedName>
        <fullName evidence="1">Uncharacterized protein</fullName>
    </submittedName>
</protein>
<gene>
    <name evidence="1" type="ORF">M407DRAFT_13310</name>
</gene>
<proteinExistence type="predicted"/>
<dbReference type="OrthoDB" id="3228986at2759"/>
<reference evidence="1 2" key="1">
    <citation type="submission" date="2014-04" db="EMBL/GenBank/DDBJ databases">
        <authorList>
            <consortium name="DOE Joint Genome Institute"/>
            <person name="Kuo A."/>
            <person name="Girlanda M."/>
            <person name="Perotto S."/>
            <person name="Kohler A."/>
            <person name="Nagy L.G."/>
            <person name="Floudas D."/>
            <person name="Copeland A."/>
            <person name="Barry K.W."/>
            <person name="Cichocki N."/>
            <person name="Veneault-Fourrey C."/>
            <person name="LaButti K."/>
            <person name="Lindquist E.A."/>
            <person name="Lipzen A."/>
            <person name="Lundell T."/>
            <person name="Morin E."/>
            <person name="Murat C."/>
            <person name="Sun H."/>
            <person name="Tunlid A."/>
            <person name="Henrissat B."/>
            <person name="Grigoriev I.V."/>
            <person name="Hibbett D.S."/>
            <person name="Martin F."/>
            <person name="Nordberg H.P."/>
            <person name="Cantor M.N."/>
            <person name="Hua S.X."/>
        </authorList>
    </citation>
    <scope>NUCLEOTIDE SEQUENCE [LARGE SCALE GENOMIC DNA]</scope>
    <source>
        <strain evidence="1 2">MUT 4182</strain>
    </source>
</reference>
<evidence type="ECO:0000313" key="1">
    <source>
        <dbReference type="EMBL" id="KIO15392.1"/>
    </source>
</evidence>
<dbReference type="HOGENOM" id="CLU_1566709_0_0_1"/>
<sequence>MNYSGNLIEVHLPATKAEVLEWLTHGQLPKDSPAIIAVRDCILPRGNGWVTIIDSIISRMTYQCCKRNAWVLHTLNNIPNQLMVCKGLLEDYRALAGNEATVFVDALDHASQTAYALPEPDPEKTDFREAFRVRAVYDDPEVKKLLNSEVIAPKKRLELERVSEDILQQQP</sequence>